<protein>
    <submittedName>
        <fullName evidence="2">RES family NAD+ phosphorylase</fullName>
    </submittedName>
</protein>
<reference evidence="2 3" key="1">
    <citation type="submission" date="2021-03" db="EMBL/GenBank/DDBJ databases">
        <title>Caproiciproducens sp. nov. isolated from feces of cow.</title>
        <authorList>
            <person name="Choi J.-Y."/>
        </authorList>
    </citation>
    <scope>NUCLEOTIDE SEQUENCE [LARGE SCALE GENOMIC DNA]</scope>
    <source>
        <strain evidence="2 3">AGMB10547</strain>
    </source>
</reference>
<sequence length="286" mass="33196">MSQIFDFSNRESVESTMKKTWNDFRTAFARGDLKYDEVEKAKKVTFLKVFDDLFCNHGGINYLTKSLGDISKYSLGRGAKLKKDERIDYERFIPKNEYITVDNRFSPAGIEWLYLALGSQDSIQDVAKREIGILSGDRFGFCYFNISNSFYEKKVVDLTVANEIEFDDINRSLENFASNCMQEEIKQTLMTRKITTTTEKDELIKKLMKWCVFTYSKLLSEQIFLPVETNEKKLEYTPFQAMAKYFITLGYTGIIYSSTVYPDGKNIVLFDKNMAYPVDTIIDIIV</sequence>
<gene>
    <name evidence="2" type="ORF">J5W02_00090</name>
</gene>
<proteinExistence type="predicted"/>
<organism evidence="2 3">
    <name type="scientific">Caproiciproducens faecalis</name>
    <dbReference type="NCBI Taxonomy" id="2820301"/>
    <lineage>
        <taxon>Bacteria</taxon>
        <taxon>Bacillati</taxon>
        <taxon>Bacillota</taxon>
        <taxon>Clostridia</taxon>
        <taxon>Eubacteriales</taxon>
        <taxon>Acutalibacteraceae</taxon>
        <taxon>Caproiciproducens</taxon>
    </lineage>
</organism>
<dbReference type="EMBL" id="JAGFNZ010000001">
    <property type="protein sequence ID" value="MBW7571200.1"/>
    <property type="molecule type" value="Genomic_DNA"/>
</dbReference>
<evidence type="ECO:0000313" key="3">
    <source>
        <dbReference type="Proteomes" id="UP000719942"/>
    </source>
</evidence>
<dbReference type="InterPro" id="IPR014914">
    <property type="entry name" value="RES_dom"/>
</dbReference>
<name>A0ABS7DIU4_9FIRM</name>
<dbReference type="Proteomes" id="UP000719942">
    <property type="component" value="Unassembled WGS sequence"/>
</dbReference>
<evidence type="ECO:0000313" key="2">
    <source>
        <dbReference type="EMBL" id="MBW7571200.1"/>
    </source>
</evidence>
<dbReference type="Pfam" id="PF08808">
    <property type="entry name" value="RES"/>
    <property type="match status" value="1"/>
</dbReference>
<evidence type="ECO:0000259" key="1">
    <source>
        <dbReference type="Pfam" id="PF08808"/>
    </source>
</evidence>
<comment type="caution">
    <text evidence="2">The sequence shown here is derived from an EMBL/GenBank/DDBJ whole genome shotgun (WGS) entry which is preliminary data.</text>
</comment>
<dbReference type="RefSeq" id="WP_219938360.1">
    <property type="nucleotide sequence ID" value="NZ_JAGFNZ010000001.1"/>
</dbReference>
<feature type="domain" description="RES" evidence="1">
    <location>
        <begin position="232"/>
        <end position="272"/>
    </location>
</feature>
<keyword evidence="3" id="KW-1185">Reference proteome</keyword>
<accession>A0ABS7DIU4</accession>